<evidence type="ECO:0000313" key="2">
    <source>
        <dbReference type="EMBL" id="BCT96803.1"/>
    </source>
</evidence>
<keyword evidence="3" id="KW-1185">Reference proteome</keyword>
<sequence>MLRFARIALALMLATLAGCGGQGTPPSDAPDAAHVPPPPDVGDIAHYNGCKSLPTRALSPYETCLVDRLKAAACTPAADCVLTCLASPDGTEVGGGCDHVCFGYNVRHQWKDRPNAMDECPGR</sequence>
<protein>
    <recommendedName>
        <fullName evidence="4">Lipoprotein</fullName>
    </recommendedName>
</protein>
<proteinExistence type="predicted"/>
<keyword evidence="1" id="KW-0732">Signal</keyword>
<evidence type="ECO:0000256" key="1">
    <source>
        <dbReference type="SAM" id="SignalP"/>
    </source>
</evidence>
<feature type="chain" id="PRO_5047513303" description="Lipoprotein" evidence="1">
    <location>
        <begin position="18"/>
        <end position="123"/>
    </location>
</feature>
<feature type="signal peptide" evidence="1">
    <location>
        <begin position="1"/>
        <end position="17"/>
    </location>
</feature>
<organism evidence="2 3">
    <name type="scientific">Lysobacter helvus</name>
    <dbReference type="NCBI Taxonomy" id="2675059"/>
    <lineage>
        <taxon>Bacteria</taxon>
        <taxon>Pseudomonadati</taxon>
        <taxon>Pseudomonadota</taxon>
        <taxon>Gammaproteobacteria</taxon>
        <taxon>Lysobacterales</taxon>
        <taxon>Lysobacteraceae</taxon>
        <taxon>Lysobacter</taxon>
    </lineage>
</organism>
<dbReference type="PROSITE" id="PS51257">
    <property type="entry name" value="PROKAR_LIPOPROTEIN"/>
    <property type="match status" value="1"/>
</dbReference>
<accession>A0ABM7QGE9</accession>
<dbReference type="Proteomes" id="UP000680514">
    <property type="component" value="Chromosome"/>
</dbReference>
<dbReference type="EMBL" id="AP024546">
    <property type="protein sequence ID" value="BCT96803.1"/>
    <property type="molecule type" value="Genomic_DNA"/>
</dbReference>
<gene>
    <name evidence="2" type="ORF">LYSHEL_26740</name>
</gene>
<reference evidence="2 3" key="1">
    <citation type="submission" date="2021-03" db="EMBL/GenBank/DDBJ databases">
        <title>Complete Genome Sequences of Two Lysobacter Strains Isolated from Sea Water (Lysobacter caseinilyticus) and Soil (Lysobacter helvus) in South Korea.</title>
        <authorList>
            <person name="Watanabe Y."/>
            <person name="Arakawa K."/>
        </authorList>
    </citation>
    <scope>NUCLEOTIDE SEQUENCE [LARGE SCALE GENOMIC DNA]</scope>
    <source>
        <strain evidence="2 3">D10</strain>
    </source>
</reference>
<evidence type="ECO:0000313" key="3">
    <source>
        <dbReference type="Proteomes" id="UP000680514"/>
    </source>
</evidence>
<evidence type="ECO:0008006" key="4">
    <source>
        <dbReference type="Google" id="ProtNLM"/>
    </source>
</evidence>
<name>A0ABM7QGE9_9GAMM</name>